<dbReference type="EMBL" id="JAVDTX010000008">
    <property type="protein sequence ID" value="MDR6846617.1"/>
    <property type="molecule type" value="Genomic_DNA"/>
</dbReference>
<dbReference type="InterPro" id="IPR001498">
    <property type="entry name" value="Impact_N"/>
</dbReference>
<dbReference type="Pfam" id="PF01205">
    <property type="entry name" value="Impact_N"/>
    <property type="match status" value="1"/>
</dbReference>
<dbReference type="SUPFAM" id="SSF54211">
    <property type="entry name" value="Ribosomal protein S5 domain 2-like"/>
    <property type="match status" value="1"/>
</dbReference>
<dbReference type="InterPro" id="IPR020568">
    <property type="entry name" value="Ribosomal_Su5_D2-typ_SF"/>
</dbReference>
<dbReference type="RefSeq" id="WP_310008940.1">
    <property type="nucleotide sequence ID" value="NZ_JAVDTX010000008.1"/>
</dbReference>
<reference evidence="3 4" key="1">
    <citation type="submission" date="2023-07" db="EMBL/GenBank/DDBJ databases">
        <title>Sorghum-associated microbial communities from plants grown in Nebraska, USA.</title>
        <authorList>
            <person name="Schachtman D."/>
        </authorList>
    </citation>
    <scope>NUCLEOTIDE SEQUENCE [LARGE SCALE GENOMIC DNA]</scope>
    <source>
        <strain evidence="3 4">BE124</strain>
    </source>
</reference>
<dbReference type="Gene3D" id="3.30.230.30">
    <property type="entry name" value="Impact, N-terminal domain"/>
    <property type="match status" value="1"/>
</dbReference>
<accession>A0ABU1S6H6</accession>
<dbReference type="Proteomes" id="UP001261871">
    <property type="component" value="Unassembled WGS sequence"/>
</dbReference>
<feature type="domain" description="Impact N-terminal" evidence="2">
    <location>
        <begin position="22"/>
        <end position="125"/>
    </location>
</feature>
<proteinExistence type="inferred from homology"/>
<evidence type="ECO:0000259" key="2">
    <source>
        <dbReference type="Pfam" id="PF01205"/>
    </source>
</evidence>
<sequence length="209" mass="23822">MEIKDTYNTIAFPSEESLFKEKSSKFFGYAYPIESEEEVKPIIEILKKQHPHAVHYCYAYQIGTENIQYRANDDGEPSNTAGAPIYGQIQSFGLTNILVVVVRIYGGIKLGVGGLISAYKTSAQITLESCEIIERTIDVPFQISFDYKNMNKVMRVIKEKKLDITSQEMEINEETNLPIGKIIVKTRKKNAEMVFDTFNSLFEIDIKKL</sequence>
<protein>
    <submittedName>
        <fullName evidence="3">YigZ family protein</fullName>
    </submittedName>
</protein>
<evidence type="ECO:0000313" key="4">
    <source>
        <dbReference type="Proteomes" id="UP001261871"/>
    </source>
</evidence>
<evidence type="ECO:0000313" key="3">
    <source>
        <dbReference type="EMBL" id="MDR6846617.1"/>
    </source>
</evidence>
<dbReference type="PANTHER" id="PTHR16301:SF20">
    <property type="entry name" value="IMPACT FAMILY MEMBER YIGZ"/>
    <property type="match status" value="1"/>
</dbReference>
<comment type="caution">
    <text evidence="3">The sequence shown here is derived from an EMBL/GenBank/DDBJ whole genome shotgun (WGS) entry which is preliminary data.</text>
</comment>
<dbReference type="PANTHER" id="PTHR16301">
    <property type="entry name" value="IMPACT-RELATED"/>
    <property type="match status" value="1"/>
</dbReference>
<dbReference type="InterPro" id="IPR023582">
    <property type="entry name" value="Impact"/>
</dbReference>
<evidence type="ECO:0000256" key="1">
    <source>
        <dbReference type="ARBA" id="ARBA00007665"/>
    </source>
</evidence>
<comment type="similarity">
    <text evidence="1">Belongs to the IMPACT family.</text>
</comment>
<keyword evidence="4" id="KW-1185">Reference proteome</keyword>
<organism evidence="3 4">
    <name type="scientific">Flavobacterium granuli</name>
    <dbReference type="NCBI Taxonomy" id="280093"/>
    <lineage>
        <taxon>Bacteria</taxon>
        <taxon>Pseudomonadati</taxon>
        <taxon>Bacteroidota</taxon>
        <taxon>Flavobacteriia</taxon>
        <taxon>Flavobacteriales</taxon>
        <taxon>Flavobacteriaceae</taxon>
        <taxon>Flavobacterium</taxon>
    </lineage>
</organism>
<dbReference type="InterPro" id="IPR036956">
    <property type="entry name" value="Impact_N_sf"/>
</dbReference>
<gene>
    <name evidence="3" type="ORF">J2W95_003336</name>
</gene>
<name>A0ABU1S6H6_9FLAO</name>